<comment type="caution">
    <text evidence="3">The sequence shown here is derived from an EMBL/GenBank/DDBJ whole genome shotgun (WGS) entry which is preliminary data.</text>
</comment>
<keyword evidence="4" id="KW-1185">Reference proteome</keyword>
<accession>A0ABR2U2C9</accession>
<evidence type="ECO:0000259" key="2">
    <source>
        <dbReference type="PROSITE" id="PS50089"/>
    </source>
</evidence>
<dbReference type="InterPro" id="IPR013083">
    <property type="entry name" value="Znf_RING/FYVE/PHD"/>
</dbReference>
<reference evidence="3 4" key="1">
    <citation type="journal article" date="2024" name="G3 (Bethesda)">
        <title>Genome assembly of Hibiscus sabdariffa L. provides insights into metabolisms of medicinal natural products.</title>
        <authorList>
            <person name="Kim T."/>
        </authorList>
    </citation>
    <scope>NUCLEOTIDE SEQUENCE [LARGE SCALE GENOMIC DNA]</scope>
    <source>
        <strain evidence="3">TK-2024</strain>
        <tissue evidence="3">Old leaves</tissue>
    </source>
</reference>
<dbReference type="Gene3D" id="3.30.40.10">
    <property type="entry name" value="Zinc/RING finger domain, C3HC4 (zinc finger)"/>
    <property type="match status" value="1"/>
</dbReference>
<dbReference type="InterPro" id="IPR051826">
    <property type="entry name" value="E3_ubiquitin-ligase_domain"/>
</dbReference>
<dbReference type="EMBL" id="JBBPBN010000003">
    <property type="protein sequence ID" value="KAK9043855.1"/>
    <property type="molecule type" value="Genomic_DNA"/>
</dbReference>
<keyword evidence="1" id="KW-0862">Zinc</keyword>
<proteinExistence type="predicted"/>
<evidence type="ECO:0000313" key="4">
    <source>
        <dbReference type="Proteomes" id="UP001396334"/>
    </source>
</evidence>
<evidence type="ECO:0000256" key="1">
    <source>
        <dbReference type="PROSITE-ProRule" id="PRU00175"/>
    </source>
</evidence>
<keyword evidence="1" id="KW-0863">Zinc-finger</keyword>
<dbReference type="PANTHER" id="PTHR22765:SF434">
    <property type="entry name" value="GB|AAD18119.1-RELATED"/>
    <property type="match status" value="1"/>
</dbReference>
<dbReference type="PROSITE" id="PS50089">
    <property type="entry name" value="ZF_RING_2"/>
    <property type="match status" value="1"/>
</dbReference>
<keyword evidence="1" id="KW-0479">Metal-binding</keyword>
<dbReference type="Pfam" id="PF13639">
    <property type="entry name" value="zf-RING_2"/>
    <property type="match status" value="1"/>
</dbReference>
<gene>
    <name evidence="3" type="ORF">V6N11_072181</name>
</gene>
<protein>
    <recommendedName>
        <fullName evidence="2">RING-type domain-containing protein</fullName>
    </recommendedName>
</protein>
<dbReference type="InterPro" id="IPR001841">
    <property type="entry name" value="Znf_RING"/>
</dbReference>
<dbReference type="SUPFAM" id="SSF57850">
    <property type="entry name" value="RING/U-box"/>
    <property type="match status" value="1"/>
</dbReference>
<evidence type="ECO:0000313" key="3">
    <source>
        <dbReference type="EMBL" id="KAK9043855.1"/>
    </source>
</evidence>
<feature type="domain" description="RING-type" evidence="2">
    <location>
        <begin position="87"/>
        <end position="132"/>
    </location>
</feature>
<name>A0ABR2U2C9_9ROSI</name>
<organism evidence="3 4">
    <name type="scientific">Hibiscus sabdariffa</name>
    <name type="common">roselle</name>
    <dbReference type="NCBI Taxonomy" id="183260"/>
    <lineage>
        <taxon>Eukaryota</taxon>
        <taxon>Viridiplantae</taxon>
        <taxon>Streptophyta</taxon>
        <taxon>Embryophyta</taxon>
        <taxon>Tracheophyta</taxon>
        <taxon>Spermatophyta</taxon>
        <taxon>Magnoliopsida</taxon>
        <taxon>eudicotyledons</taxon>
        <taxon>Gunneridae</taxon>
        <taxon>Pentapetalae</taxon>
        <taxon>rosids</taxon>
        <taxon>malvids</taxon>
        <taxon>Malvales</taxon>
        <taxon>Malvaceae</taxon>
        <taxon>Malvoideae</taxon>
        <taxon>Hibiscus</taxon>
    </lineage>
</organism>
<sequence>MDTGSAKFHVVVSDNNNSLITPYPAQLFDLEDAITMPETPSVLFPYLSQQFDFDEAISMAENPQSRQKDVSGLVSDMPAVNHVGGGCSVCMGSFEKYEETARQVWCGHVYHHHSCITGWLSNGNSNSCPLCRHEISGWWMIQA</sequence>
<dbReference type="Proteomes" id="UP001396334">
    <property type="component" value="Unassembled WGS sequence"/>
</dbReference>
<dbReference type="PANTHER" id="PTHR22765">
    <property type="entry name" value="RING FINGER AND PROTEASE ASSOCIATED DOMAIN-CONTAINING"/>
    <property type="match status" value="1"/>
</dbReference>